<dbReference type="PANTHER" id="PTHR40027">
    <property type="entry name" value="CELL DIVISION PROTEIN DIVIC"/>
    <property type="match status" value="1"/>
</dbReference>
<sequence>MPTKKKTVTRLDSNYVEQYDAYIERQKRKKQRLIRRLVLFSVVVLVVIGSMATYHFKQVSLQEKKEEQYNQMEEKLATMENEEENLREEIKLLNNEEYILEIARTNYFLSKEGELIFKIPDEEPSY</sequence>
<dbReference type="STRING" id="553311.SAMN05216231_0019"/>
<dbReference type="PANTHER" id="PTHR40027:SF1">
    <property type="entry name" value="CELL DIVISION PROTEIN DIVIC"/>
    <property type="match status" value="1"/>
</dbReference>
<feature type="coiled-coil region" evidence="1">
    <location>
        <begin position="62"/>
        <end position="96"/>
    </location>
</feature>
<evidence type="ECO:0000313" key="4">
    <source>
        <dbReference type="Proteomes" id="UP000199444"/>
    </source>
</evidence>
<keyword evidence="3" id="KW-0131">Cell cycle</keyword>
<feature type="transmembrane region" description="Helical" evidence="2">
    <location>
        <begin position="37"/>
        <end position="56"/>
    </location>
</feature>
<dbReference type="Proteomes" id="UP000199444">
    <property type="component" value="Unassembled WGS sequence"/>
</dbReference>
<evidence type="ECO:0000313" key="3">
    <source>
        <dbReference type="EMBL" id="SDQ04216.1"/>
    </source>
</evidence>
<reference evidence="3 4" key="1">
    <citation type="submission" date="2016-10" db="EMBL/GenBank/DDBJ databases">
        <authorList>
            <person name="de Groot N.N."/>
        </authorList>
    </citation>
    <scope>NUCLEOTIDE SEQUENCE [LARGE SCALE GENOMIC DNA]</scope>
    <source>
        <strain evidence="3 4">CGMCC 1.10449</strain>
    </source>
</reference>
<dbReference type="EMBL" id="FNKD01000001">
    <property type="protein sequence ID" value="SDQ04216.1"/>
    <property type="molecule type" value="Genomic_DNA"/>
</dbReference>
<dbReference type="InterPro" id="IPR039076">
    <property type="entry name" value="DivIC"/>
</dbReference>
<gene>
    <name evidence="3" type="ORF">SAMN05216231_0019</name>
</gene>
<keyword evidence="2" id="KW-1133">Transmembrane helix</keyword>
<dbReference type="InterPro" id="IPR007060">
    <property type="entry name" value="FtsL/DivIC"/>
</dbReference>
<keyword evidence="3" id="KW-0132">Cell division</keyword>
<keyword evidence="4" id="KW-1185">Reference proteome</keyword>
<keyword evidence="2" id="KW-0812">Transmembrane</keyword>
<keyword evidence="2" id="KW-0472">Membrane</keyword>
<dbReference type="RefSeq" id="WP_092490937.1">
    <property type="nucleotide sequence ID" value="NZ_FNKD01000001.1"/>
</dbReference>
<keyword evidence="1" id="KW-0175">Coiled coil</keyword>
<dbReference type="Pfam" id="PF04977">
    <property type="entry name" value="DivIC"/>
    <property type="match status" value="1"/>
</dbReference>
<proteinExistence type="predicted"/>
<evidence type="ECO:0000256" key="1">
    <source>
        <dbReference type="SAM" id="Coils"/>
    </source>
</evidence>
<organism evidence="3 4">
    <name type="scientific">Virgibacillus salinus</name>
    <dbReference type="NCBI Taxonomy" id="553311"/>
    <lineage>
        <taxon>Bacteria</taxon>
        <taxon>Bacillati</taxon>
        <taxon>Bacillota</taxon>
        <taxon>Bacilli</taxon>
        <taxon>Bacillales</taxon>
        <taxon>Bacillaceae</taxon>
        <taxon>Virgibacillus</taxon>
    </lineage>
</organism>
<accession>A0A1H0XNJ8</accession>
<protein>
    <submittedName>
        <fullName evidence="3">Cell division protein DivIC</fullName>
    </submittedName>
</protein>
<dbReference type="AlphaFoldDB" id="A0A1H0XNJ8"/>
<evidence type="ECO:0000256" key="2">
    <source>
        <dbReference type="SAM" id="Phobius"/>
    </source>
</evidence>
<dbReference type="GO" id="GO:0051301">
    <property type="term" value="P:cell division"/>
    <property type="evidence" value="ECO:0007669"/>
    <property type="project" value="UniProtKB-KW"/>
</dbReference>
<name>A0A1H0XNJ8_9BACI</name>